<feature type="signal peptide" evidence="1">
    <location>
        <begin position="1"/>
        <end position="19"/>
    </location>
</feature>
<organism evidence="3 4">
    <name type="scientific">Mucilaginibacter antarcticus</name>
    <dbReference type="NCBI Taxonomy" id="1855725"/>
    <lineage>
        <taxon>Bacteria</taxon>
        <taxon>Pseudomonadati</taxon>
        <taxon>Bacteroidota</taxon>
        <taxon>Sphingobacteriia</taxon>
        <taxon>Sphingobacteriales</taxon>
        <taxon>Sphingobacteriaceae</taxon>
        <taxon>Mucilaginibacter</taxon>
    </lineage>
</organism>
<comment type="caution">
    <text evidence="3">The sequence shown here is derived from an EMBL/GenBank/DDBJ whole genome shotgun (WGS) entry which is preliminary data.</text>
</comment>
<dbReference type="RefSeq" id="WP_377130481.1">
    <property type="nucleotide sequence ID" value="NZ_JBHUON010000038.1"/>
</dbReference>
<proteinExistence type="predicted"/>
<dbReference type="EMBL" id="JBHUON010000038">
    <property type="protein sequence ID" value="MFD2866835.1"/>
    <property type="molecule type" value="Genomic_DNA"/>
</dbReference>
<evidence type="ECO:0000259" key="2">
    <source>
        <dbReference type="Pfam" id="PF06439"/>
    </source>
</evidence>
<dbReference type="InterPro" id="IPR010496">
    <property type="entry name" value="AL/BT2_dom"/>
</dbReference>
<feature type="domain" description="3-keto-alpha-glucoside-1,2-lyase/3-keto-2-hydroxy-glucal hydratase" evidence="2">
    <location>
        <begin position="25"/>
        <end position="217"/>
    </location>
</feature>
<dbReference type="Gene3D" id="2.60.120.560">
    <property type="entry name" value="Exo-inulinase, domain 1"/>
    <property type="match status" value="1"/>
</dbReference>
<dbReference type="Pfam" id="PF06439">
    <property type="entry name" value="3keto-disac_hyd"/>
    <property type="match status" value="1"/>
</dbReference>
<dbReference type="Proteomes" id="UP001597601">
    <property type="component" value="Unassembled WGS sequence"/>
</dbReference>
<evidence type="ECO:0000313" key="4">
    <source>
        <dbReference type="Proteomes" id="UP001597601"/>
    </source>
</evidence>
<evidence type="ECO:0000256" key="1">
    <source>
        <dbReference type="SAM" id="SignalP"/>
    </source>
</evidence>
<keyword evidence="1" id="KW-0732">Signal</keyword>
<keyword evidence="4" id="KW-1185">Reference proteome</keyword>
<name>A0ABW5XV81_9SPHI</name>
<gene>
    <name evidence="3" type="ORF">ACFSYC_19215</name>
</gene>
<sequence>MMKKYLLLLALAPWCFAKAQTPELKRIFNGRDLQGWTTFAEKKGTDTSTQNLFKVENGEIHASGQKFAYIATKKSYSNFHLSVEFKWGDNRYPPRERDKRDAGICFHVQAEDKIWPKSIECQIQKGDVGDLWLIGYTTAVVDGKRTEPKDYSRVFKKGDAELPKGHWNTVEVISKNGTFKYIVNGVVVNEGERLSITSGRILLQSEGAEVYYKNVKLAELD</sequence>
<protein>
    <submittedName>
        <fullName evidence="3">DUF1080 domain-containing protein</fullName>
    </submittedName>
</protein>
<accession>A0ABW5XV81</accession>
<evidence type="ECO:0000313" key="3">
    <source>
        <dbReference type="EMBL" id="MFD2866835.1"/>
    </source>
</evidence>
<feature type="chain" id="PRO_5045104820" evidence="1">
    <location>
        <begin position="20"/>
        <end position="221"/>
    </location>
</feature>
<reference evidence="4" key="1">
    <citation type="journal article" date="2019" name="Int. J. Syst. Evol. Microbiol.">
        <title>The Global Catalogue of Microorganisms (GCM) 10K type strain sequencing project: providing services to taxonomists for standard genome sequencing and annotation.</title>
        <authorList>
            <consortium name="The Broad Institute Genomics Platform"/>
            <consortium name="The Broad Institute Genome Sequencing Center for Infectious Disease"/>
            <person name="Wu L."/>
            <person name="Ma J."/>
        </authorList>
    </citation>
    <scope>NUCLEOTIDE SEQUENCE [LARGE SCALE GENOMIC DNA]</scope>
    <source>
        <strain evidence="4">KCTC 52232</strain>
    </source>
</reference>